<dbReference type="OMA" id="HVNPHYY"/>
<dbReference type="GO" id="GO:0030466">
    <property type="term" value="P:silent mating-type cassette heterochromatin formation"/>
    <property type="evidence" value="ECO:0007669"/>
    <property type="project" value="TreeGrafter"/>
</dbReference>
<protein>
    <recommendedName>
        <fullName evidence="2">Cryptic loci regulator 2 N-terminal domain-containing protein</fullName>
    </recommendedName>
</protein>
<name>S2JX27_MUCC1</name>
<dbReference type="GO" id="GO:0031934">
    <property type="term" value="C:mating-type region heterochromatin"/>
    <property type="evidence" value="ECO:0007669"/>
    <property type="project" value="TreeGrafter"/>
</dbReference>
<dbReference type="VEuPathDB" id="FungiDB:HMPREF1544_00086"/>
<feature type="compositionally biased region" description="Low complexity" evidence="1">
    <location>
        <begin position="148"/>
        <end position="168"/>
    </location>
</feature>
<evidence type="ECO:0000313" key="4">
    <source>
        <dbReference type="Proteomes" id="UP000014254"/>
    </source>
</evidence>
<dbReference type="EMBL" id="KE123896">
    <property type="protein sequence ID" value="EPB93012.1"/>
    <property type="molecule type" value="Genomic_DNA"/>
</dbReference>
<sequence>MAKSSRKGPIQVKPPLTDAKPPFLEARLEYKLDEVREQRMLETLGAAIYESRQKKSPKVPVLLTSLPKGYYAEYKSYYRFAGHPSNIRFNSTSAFLIHLLWLEDMSHPSSIRPRRKCSCVVCEEVRNKGTVRRKTQVYDDSYHELTSSDDSSPSKIASTSSESAAKAQQVKRKRAKTNPAKPTESTSPEPVSRESTPDDSESIEVYPLKRILIERHVNPHYYYPDKLTIPLPKIQESDQNILLKSLRP</sequence>
<dbReference type="InParanoid" id="S2JX27"/>
<dbReference type="PANTHER" id="PTHR38046:SF1">
    <property type="entry name" value="CRYPTIC LOCI REGULATOR 2"/>
    <property type="match status" value="1"/>
</dbReference>
<dbReference type="Pfam" id="PF16761">
    <property type="entry name" value="Clr2_transil"/>
    <property type="match status" value="1"/>
</dbReference>
<evidence type="ECO:0000259" key="2">
    <source>
        <dbReference type="Pfam" id="PF16761"/>
    </source>
</evidence>
<evidence type="ECO:0000313" key="3">
    <source>
        <dbReference type="EMBL" id="EPB93012.1"/>
    </source>
</evidence>
<dbReference type="PANTHER" id="PTHR38046">
    <property type="entry name" value="CRYPTIC LOCI REGULATOR 2"/>
    <property type="match status" value="1"/>
</dbReference>
<reference evidence="4" key="1">
    <citation type="submission" date="2013-05" db="EMBL/GenBank/DDBJ databases">
        <title>The Genome sequence of Mucor circinelloides f. circinelloides 1006PhL.</title>
        <authorList>
            <consortium name="The Broad Institute Genomics Platform"/>
            <person name="Cuomo C."/>
            <person name="Earl A."/>
            <person name="Findley K."/>
            <person name="Lee S.C."/>
            <person name="Walker B."/>
            <person name="Young S."/>
            <person name="Zeng Q."/>
            <person name="Gargeya S."/>
            <person name="Fitzgerald M."/>
            <person name="Haas B."/>
            <person name="Abouelleil A."/>
            <person name="Allen A.W."/>
            <person name="Alvarado L."/>
            <person name="Arachchi H.M."/>
            <person name="Berlin A.M."/>
            <person name="Chapman S.B."/>
            <person name="Gainer-Dewar J."/>
            <person name="Goldberg J."/>
            <person name="Griggs A."/>
            <person name="Gujja S."/>
            <person name="Hansen M."/>
            <person name="Howarth C."/>
            <person name="Imamovic A."/>
            <person name="Ireland A."/>
            <person name="Larimer J."/>
            <person name="McCowan C."/>
            <person name="Murphy C."/>
            <person name="Pearson M."/>
            <person name="Poon T.W."/>
            <person name="Priest M."/>
            <person name="Roberts A."/>
            <person name="Saif S."/>
            <person name="Shea T."/>
            <person name="Sisk P."/>
            <person name="Sykes S."/>
            <person name="Wortman J."/>
            <person name="Nusbaum C."/>
            <person name="Birren B."/>
        </authorList>
    </citation>
    <scope>NUCLEOTIDE SEQUENCE [LARGE SCALE GENOMIC DNA]</scope>
    <source>
        <strain evidence="4">1006PhL</strain>
    </source>
</reference>
<dbReference type="Proteomes" id="UP000014254">
    <property type="component" value="Unassembled WGS sequence"/>
</dbReference>
<feature type="domain" description="Cryptic loci regulator 2 N-terminal" evidence="2">
    <location>
        <begin position="80"/>
        <end position="122"/>
    </location>
</feature>
<dbReference type="GO" id="GO:0033553">
    <property type="term" value="C:rDNA heterochromatin"/>
    <property type="evidence" value="ECO:0007669"/>
    <property type="project" value="TreeGrafter"/>
</dbReference>
<keyword evidence="4" id="KW-1185">Reference proteome</keyword>
<dbReference type="InterPro" id="IPR038986">
    <property type="entry name" value="Clr2"/>
</dbReference>
<evidence type="ECO:0000256" key="1">
    <source>
        <dbReference type="SAM" id="MobiDB-lite"/>
    </source>
</evidence>
<proteinExistence type="predicted"/>
<gene>
    <name evidence="3" type="ORF">HMPREF1544_00086</name>
</gene>
<dbReference type="InterPro" id="IPR031915">
    <property type="entry name" value="Clr2_N"/>
</dbReference>
<dbReference type="OrthoDB" id="2246782at2759"/>
<feature type="region of interest" description="Disordered" evidence="1">
    <location>
        <begin position="142"/>
        <end position="202"/>
    </location>
</feature>
<dbReference type="GO" id="GO:0070824">
    <property type="term" value="C:SHREC complex"/>
    <property type="evidence" value="ECO:0007669"/>
    <property type="project" value="InterPro"/>
</dbReference>
<accession>S2JX27</accession>
<organism evidence="3 4">
    <name type="scientific">Mucor circinelloides f. circinelloides (strain 1006PhL)</name>
    <name type="common">Mucormycosis agent</name>
    <name type="synonym">Calyptromyces circinelloides</name>
    <dbReference type="NCBI Taxonomy" id="1220926"/>
    <lineage>
        <taxon>Eukaryota</taxon>
        <taxon>Fungi</taxon>
        <taxon>Fungi incertae sedis</taxon>
        <taxon>Mucoromycota</taxon>
        <taxon>Mucoromycotina</taxon>
        <taxon>Mucoromycetes</taxon>
        <taxon>Mucorales</taxon>
        <taxon>Mucorineae</taxon>
        <taxon>Mucoraceae</taxon>
        <taxon>Mucor</taxon>
    </lineage>
</organism>
<dbReference type="AlphaFoldDB" id="S2JX27"/>